<dbReference type="GO" id="GO:0008757">
    <property type="term" value="F:S-adenosylmethionine-dependent methyltransferase activity"/>
    <property type="evidence" value="ECO:0007669"/>
    <property type="project" value="InterPro"/>
</dbReference>
<dbReference type="EMBL" id="CP064936">
    <property type="protein sequence ID" value="QQA00679.1"/>
    <property type="molecule type" value="Genomic_DNA"/>
</dbReference>
<protein>
    <submittedName>
        <fullName evidence="5">Methyltransferase domain-containing protein</fullName>
    </submittedName>
</protein>
<dbReference type="SUPFAM" id="SSF53335">
    <property type="entry name" value="S-adenosyl-L-methionine-dependent methyltransferases"/>
    <property type="match status" value="1"/>
</dbReference>
<sequence>MTEIERYYNKFNEDHRLTTRHGTVEFTTTMKFIHDYIPAGKKLHILDAGAGTGRYSVALSEEGHSVTAVELVQHNIDVLESKHANVNIWPGNAMDMHFLEDGKFDITLVFGPMYHLHTTEDRLRVFSEARRVTKKGGIIFVAYVMNEYSVIEYCFKKNHVLECLENGTLTEDFHTVSSPQDLYSYLRITDIDELNRAAGLKRISVFAADGPSDYMRRELNAMDEKTFEAFMKFHLATCERPDLLGASSHTVDILRNI</sequence>
<proteinExistence type="predicted"/>
<accession>A0A7T3RCK8</accession>
<feature type="domain" description="Methyltransferase type 11" evidence="4">
    <location>
        <begin position="46"/>
        <end position="141"/>
    </location>
</feature>
<organism evidence="5 6">
    <name type="scientific">Treponema peruense</name>
    <dbReference type="NCBI Taxonomy" id="2787628"/>
    <lineage>
        <taxon>Bacteria</taxon>
        <taxon>Pseudomonadati</taxon>
        <taxon>Spirochaetota</taxon>
        <taxon>Spirochaetia</taxon>
        <taxon>Spirochaetales</taxon>
        <taxon>Treponemataceae</taxon>
        <taxon>Treponema</taxon>
    </lineage>
</organism>
<name>A0A7T3RCK8_9SPIR</name>
<keyword evidence="2 5" id="KW-0808">Transferase</keyword>
<evidence type="ECO:0000256" key="3">
    <source>
        <dbReference type="ARBA" id="ARBA00022691"/>
    </source>
</evidence>
<keyword evidence="6" id="KW-1185">Reference proteome</keyword>
<dbReference type="CDD" id="cd02440">
    <property type="entry name" value="AdoMet_MTases"/>
    <property type="match status" value="1"/>
</dbReference>
<evidence type="ECO:0000313" key="5">
    <source>
        <dbReference type="EMBL" id="QQA00679.1"/>
    </source>
</evidence>
<dbReference type="InterPro" id="IPR013216">
    <property type="entry name" value="Methyltransf_11"/>
</dbReference>
<dbReference type="KEGG" id="tper:IWA51_10520"/>
<dbReference type="PANTHER" id="PTHR43464">
    <property type="entry name" value="METHYLTRANSFERASE"/>
    <property type="match status" value="1"/>
</dbReference>
<dbReference type="InterPro" id="IPR029063">
    <property type="entry name" value="SAM-dependent_MTases_sf"/>
</dbReference>
<dbReference type="Proteomes" id="UP000595224">
    <property type="component" value="Chromosome"/>
</dbReference>
<reference evidence="5 6" key="1">
    <citation type="submission" date="2020-11" db="EMBL/GenBank/DDBJ databases">
        <title>Treponema Peruensis nv. sp., first commensal Treponema isolated from human feces.</title>
        <authorList>
            <person name="Belkhou C."/>
            <person name="Raes J."/>
        </authorList>
    </citation>
    <scope>NUCLEOTIDE SEQUENCE [LARGE SCALE GENOMIC DNA]</scope>
    <source>
        <strain evidence="5 6">RCC2812</strain>
    </source>
</reference>
<evidence type="ECO:0000259" key="4">
    <source>
        <dbReference type="Pfam" id="PF08241"/>
    </source>
</evidence>
<dbReference type="PANTHER" id="PTHR43464:SF19">
    <property type="entry name" value="UBIQUINONE BIOSYNTHESIS O-METHYLTRANSFERASE, MITOCHONDRIAL"/>
    <property type="match status" value="1"/>
</dbReference>
<evidence type="ECO:0000256" key="2">
    <source>
        <dbReference type="ARBA" id="ARBA00022679"/>
    </source>
</evidence>
<dbReference type="RefSeq" id="WP_177528577.1">
    <property type="nucleotide sequence ID" value="NZ_CBCSHE010000008.1"/>
</dbReference>
<evidence type="ECO:0000256" key="1">
    <source>
        <dbReference type="ARBA" id="ARBA00022603"/>
    </source>
</evidence>
<keyword evidence="3" id="KW-0949">S-adenosyl-L-methionine</keyword>
<dbReference type="Pfam" id="PF08241">
    <property type="entry name" value="Methyltransf_11"/>
    <property type="match status" value="1"/>
</dbReference>
<keyword evidence="1 5" id="KW-0489">Methyltransferase</keyword>
<gene>
    <name evidence="5" type="ORF">IWA51_10520</name>
</gene>
<dbReference type="AlphaFoldDB" id="A0A7T3RCK8"/>
<evidence type="ECO:0000313" key="6">
    <source>
        <dbReference type="Proteomes" id="UP000595224"/>
    </source>
</evidence>
<dbReference type="GO" id="GO:0032259">
    <property type="term" value="P:methylation"/>
    <property type="evidence" value="ECO:0007669"/>
    <property type="project" value="UniProtKB-KW"/>
</dbReference>
<dbReference type="Gene3D" id="3.40.50.150">
    <property type="entry name" value="Vaccinia Virus protein VP39"/>
    <property type="match status" value="1"/>
</dbReference>